<keyword evidence="1 2" id="KW-0732">Signal</keyword>
<dbReference type="GO" id="GO:0071281">
    <property type="term" value="P:cellular response to iron ion"/>
    <property type="evidence" value="ECO:0007669"/>
    <property type="project" value="TreeGrafter"/>
</dbReference>
<evidence type="ECO:0000259" key="3">
    <source>
        <dbReference type="PROSITE" id="PS50983"/>
    </source>
</evidence>
<name>A0A511MZI2_DEIC1</name>
<dbReference type="OrthoDB" id="9787830at2"/>
<dbReference type="RefSeq" id="WP_146883691.1">
    <property type="nucleotide sequence ID" value="NZ_BJXB01000005.1"/>
</dbReference>
<dbReference type="Gene3D" id="3.40.50.1980">
    <property type="entry name" value="Nitrogenase molybdenum iron protein domain"/>
    <property type="match status" value="2"/>
</dbReference>
<reference evidence="4 5" key="1">
    <citation type="submission" date="2019-07" db="EMBL/GenBank/DDBJ databases">
        <title>Whole genome shotgun sequence of Deinococcus cellulosilyticus NBRC 106333.</title>
        <authorList>
            <person name="Hosoyama A."/>
            <person name="Uohara A."/>
            <person name="Ohji S."/>
            <person name="Ichikawa N."/>
        </authorList>
    </citation>
    <scope>NUCLEOTIDE SEQUENCE [LARGE SCALE GENOMIC DNA]</scope>
    <source>
        <strain evidence="4 5">NBRC 106333</strain>
    </source>
</reference>
<organism evidence="4 5">
    <name type="scientific">Deinococcus cellulosilyticus (strain DSM 18568 / NBRC 106333 / KACC 11606 / 5516J-15)</name>
    <dbReference type="NCBI Taxonomy" id="1223518"/>
    <lineage>
        <taxon>Bacteria</taxon>
        <taxon>Thermotogati</taxon>
        <taxon>Deinococcota</taxon>
        <taxon>Deinococci</taxon>
        <taxon>Deinococcales</taxon>
        <taxon>Deinococcaceae</taxon>
        <taxon>Deinococcus</taxon>
    </lineage>
</organism>
<evidence type="ECO:0000313" key="4">
    <source>
        <dbReference type="EMBL" id="GEM45952.1"/>
    </source>
</evidence>
<dbReference type="SUPFAM" id="SSF53807">
    <property type="entry name" value="Helical backbone' metal receptor"/>
    <property type="match status" value="1"/>
</dbReference>
<dbReference type="AlphaFoldDB" id="A0A511MZI2"/>
<dbReference type="EMBL" id="BJXB01000005">
    <property type="protein sequence ID" value="GEM45952.1"/>
    <property type="molecule type" value="Genomic_DNA"/>
</dbReference>
<dbReference type="Pfam" id="PF01497">
    <property type="entry name" value="Peripla_BP_2"/>
    <property type="match status" value="1"/>
</dbReference>
<feature type="signal peptide" evidence="2">
    <location>
        <begin position="1"/>
        <end position="17"/>
    </location>
</feature>
<evidence type="ECO:0000313" key="5">
    <source>
        <dbReference type="Proteomes" id="UP000321306"/>
    </source>
</evidence>
<dbReference type="InterPro" id="IPR054828">
    <property type="entry name" value="Vit_B12_bind_prot"/>
</dbReference>
<dbReference type="InterPro" id="IPR002491">
    <property type="entry name" value="ABC_transptr_periplasmic_BD"/>
</dbReference>
<dbReference type="Proteomes" id="UP000321306">
    <property type="component" value="Unassembled WGS sequence"/>
</dbReference>
<dbReference type="InterPro" id="IPR050902">
    <property type="entry name" value="ABC_Transporter_SBP"/>
</dbReference>
<dbReference type="PANTHER" id="PTHR30535:SF34">
    <property type="entry name" value="MOLYBDATE-BINDING PROTEIN MOLA"/>
    <property type="match status" value="1"/>
</dbReference>
<gene>
    <name evidence="4" type="ORF">DC3_15870</name>
</gene>
<sequence length="286" mass="31421">MKRFVLSAVMLLGCAFATKYPLTVKDDLGNTVVIKKEPLKIISMLPSNTETVCALGVCDRLIGRDDYSDFPKSVEKVQAFGGLYNPNVEGIIAAKPDLVLASKYGKLTERLTQAGIPVIAVNAETYQDIFKKTTLLGKVLNREKEAKNLNIKVQAEVKKYEILAKTVKTPKVYFEIDPAPYSIGPNSFMGVILTKAGAQNIIPAELGDFPKISPELVIEKNPQVMLGLSLADAQKRPGWSNIDAVKNKKVIEIPWDLNLMLGRPGPRIGEALRGLVKLLHPELARK</sequence>
<feature type="chain" id="PRO_5021870925" evidence="2">
    <location>
        <begin position="18"/>
        <end position="286"/>
    </location>
</feature>
<dbReference type="PANTHER" id="PTHR30535">
    <property type="entry name" value="VITAMIN B12-BINDING PROTEIN"/>
    <property type="match status" value="1"/>
</dbReference>
<evidence type="ECO:0000256" key="2">
    <source>
        <dbReference type="SAM" id="SignalP"/>
    </source>
</evidence>
<evidence type="ECO:0000256" key="1">
    <source>
        <dbReference type="ARBA" id="ARBA00022729"/>
    </source>
</evidence>
<keyword evidence="5" id="KW-1185">Reference proteome</keyword>
<dbReference type="CDD" id="cd01143">
    <property type="entry name" value="YvrC"/>
    <property type="match status" value="1"/>
</dbReference>
<accession>A0A511MZI2</accession>
<dbReference type="NCBIfam" id="NF038402">
    <property type="entry name" value="TroA_like"/>
    <property type="match status" value="1"/>
</dbReference>
<comment type="caution">
    <text evidence="4">The sequence shown here is derived from an EMBL/GenBank/DDBJ whole genome shotgun (WGS) entry which is preliminary data.</text>
</comment>
<dbReference type="PROSITE" id="PS50983">
    <property type="entry name" value="FE_B12_PBP"/>
    <property type="match status" value="1"/>
</dbReference>
<feature type="domain" description="Fe/B12 periplasmic-binding" evidence="3">
    <location>
        <begin position="40"/>
        <end position="283"/>
    </location>
</feature>
<protein>
    <submittedName>
        <fullName evidence="4">ABC transporter substrate-binding protein</fullName>
    </submittedName>
</protein>
<proteinExistence type="predicted"/>